<dbReference type="CDD" id="cd06225">
    <property type="entry name" value="HAMP"/>
    <property type="match status" value="1"/>
</dbReference>
<dbReference type="SUPFAM" id="SSF58104">
    <property type="entry name" value="Methyl-accepting chemotaxis protein (MCP) signaling domain"/>
    <property type="match status" value="1"/>
</dbReference>
<feature type="domain" description="Methyl-accepting transducer" evidence="13">
    <location>
        <begin position="269"/>
        <end position="505"/>
    </location>
</feature>
<dbReference type="EMBL" id="QFOH01000036">
    <property type="protein sequence ID" value="PZP21077.1"/>
    <property type="molecule type" value="Genomic_DNA"/>
</dbReference>
<evidence type="ECO:0000256" key="9">
    <source>
        <dbReference type="ARBA" id="ARBA00029447"/>
    </source>
</evidence>
<evidence type="ECO:0000256" key="8">
    <source>
        <dbReference type="ARBA" id="ARBA00023224"/>
    </source>
</evidence>
<dbReference type="InterPro" id="IPR004090">
    <property type="entry name" value="Chemotax_Me-accpt_rcpt"/>
</dbReference>
<reference evidence="15 16" key="1">
    <citation type="submission" date="2017-08" db="EMBL/GenBank/DDBJ databases">
        <title>Infants hospitalized years apart are colonized by the same room-sourced microbial strains.</title>
        <authorList>
            <person name="Brooks B."/>
            <person name="Olm M.R."/>
            <person name="Firek B.A."/>
            <person name="Baker R."/>
            <person name="Thomas B.C."/>
            <person name="Morowitz M.J."/>
            <person name="Banfield J.F."/>
        </authorList>
    </citation>
    <scope>NUCLEOTIDE SEQUENCE [LARGE SCALE GENOMIC DNA]</scope>
    <source>
        <strain evidence="15">S2_009_000_R2_77</strain>
    </source>
</reference>
<dbReference type="PANTHER" id="PTHR32089:SF120">
    <property type="entry name" value="METHYL-ACCEPTING CHEMOTAXIS PROTEIN TLPQ"/>
    <property type="match status" value="1"/>
</dbReference>
<keyword evidence="11" id="KW-0175">Coiled coil</keyword>
<dbReference type="Pfam" id="PF00672">
    <property type="entry name" value="HAMP"/>
    <property type="match status" value="1"/>
</dbReference>
<dbReference type="InterPro" id="IPR004089">
    <property type="entry name" value="MCPsignal_dom"/>
</dbReference>
<comment type="similarity">
    <text evidence="9">Belongs to the methyl-accepting chemotaxis (MCP) protein family.</text>
</comment>
<evidence type="ECO:0000259" key="14">
    <source>
        <dbReference type="PROSITE" id="PS50885"/>
    </source>
</evidence>
<dbReference type="Gene3D" id="1.10.287.950">
    <property type="entry name" value="Methyl-accepting chemotaxis protein"/>
    <property type="match status" value="1"/>
</dbReference>
<dbReference type="FunFam" id="1.10.287.950:FF:000001">
    <property type="entry name" value="Methyl-accepting chemotaxis sensory transducer"/>
    <property type="match status" value="1"/>
</dbReference>
<organism evidence="15 16">
    <name type="scientific">Pseudomonas kuykendallii</name>
    <dbReference type="NCBI Taxonomy" id="1007099"/>
    <lineage>
        <taxon>Bacteria</taxon>
        <taxon>Pseudomonadati</taxon>
        <taxon>Pseudomonadota</taxon>
        <taxon>Gammaproteobacteria</taxon>
        <taxon>Pseudomonadales</taxon>
        <taxon>Pseudomonadaceae</taxon>
        <taxon>Pseudomonas</taxon>
    </lineage>
</organism>
<dbReference type="InterPro" id="IPR024478">
    <property type="entry name" value="HlyB_4HB_MCP"/>
</dbReference>
<sequence>MNFRSMSIAPRAALSFGIISACVFALGCFALLQMSRIHDSSSNVADNWVPSLNTLNDLSQDILRLRAVTLQLLLIQDASDMDEMVVKAQQLRENLMLTEALYVKLISSPEEQNAYDEFRSSERGYLDEQSQLLQFLREGNRTGALSIAQGDLSRLAERMGTELNELIAINRAGAVEAARISDEVFSLARSVTLMAMALSAIATVCLAALFTRSIVKPLANAVQVANAVADGDLVFAIDVSGTDEPARLMQALQGMQGKLRSTIEQIAEASNQLASAAGQLTTVTETTTANLHRQNLEIDQAATAVTEMSSAVEEVARNAAGASESSSESGRMARHGSERITQTLTTITQLASDVDATSANFGQLVGKIRGITQVLDVIQSIAEQTNLLALNAAIEAARAGEAGRGFAVVADEVRALAHKTGQSTQEIETMIGAIQNDTEQAARSMDLSNGLAKRTLGIAQGAGEALEQIIESIAQISDRNLVIASATEEQTHVAREVDRNLINIRDISLQNSSGSEQTSRASRALTALAVELNGMVARFKIAS</sequence>
<dbReference type="AlphaFoldDB" id="A0A2W5CV20"/>
<keyword evidence="6 12" id="KW-1133">Transmembrane helix</keyword>
<dbReference type="GO" id="GO:0005886">
    <property type="term" value="C:plasma membrane"/>
    <property type="evidence" value="ECO:0007669"/>
    <property type="project" value="UniProtKB-SubCell"/>
</dbReference>
<dbReference type="GO" id="GO:0004888">
    <property type="term" value="F:transmembrane signaling receptor activity"/>
    <property type="evidence" value="ECO:0007669"/>
    <property type="project" value="InterPro"/>
</dbReference>
<accession>A0A2W5CV20</accession>
<keyword evidence="4" id="KW-0145">Chemotaxis</keyword>
<evidence type="ECO:0000256" key="5">
    <source>
        <dbReference type="ARBA" id="ARBA00022692"/>
    </source>
</evidence>
<dbReference type="PROSITE" id="PS50111">
    <property type="entry name" value="CHEMOTAXIS_TRANSDUC_2"/>
    <property type="match status" value="1"/>
</dbReference>
<evidence type="ECO:0000256" key="6">
    <source>
        <dbReference type="ARBA" id="ARBA00022989"/>
    </source>
</evidence>
<dbReference type="PRINTS" id="PR00260">
    <property type="entry name" value="CHEMTRNSDUCR"/>
</dbReference>
<dbReference type="Pfam" id="PF00015">
    <property type="entry name" value="MCPsignal"/>
    <property type="match status" value="1"/>
</dbReference>
<dbReference type="InterPro" id="IPR003660">
    <property type="entry name" value="HAMP_dom"/>
</dbReference>
<feature type="domain" description="HAMP" evidence="14">
    <location>
        <begin position="212"/>
        <end position="264"/>
    </location>
</feature>
<evidence type="ECO:0000313" key="15">
    <source>
        <dbReference type="EMBL" id="PZP21077.1"/>
    </source>
</evidence>
<evidence type="ECO:0000256" key="2">
    <source>
        <dbReference type="ARBA" id="ARBA00022475"/>
    </source>
</evidence>
<evidence type="ECO:0000313" key="16">
    <source>
        <dbReference type="Proteomes" id="UP000249198"/>
    </source>
</evidence>
<keyword evidence="7 12" id="KW-0472">Membrane</keyword>
<dbReference type="SMART" id="SM00304">
    <property type="entry name" value="HAMP"/>
    <property type="match status" value="1"/>
</dbReference>
<evidence type="ECO:0000256" key="4">
    <source>
        <dbReference type="ARBA" id="ARBA00022500"/>
    </source>
</evidence>
<gene>
    <name evidence="15" type="ORF">DI599_20305</name>
</gene>
<keyword evidence="3" id="KW-0488">Methylation</keyword>
<name>A0A2W5CV20_9PSED</name>
<evidence type="ECO:0000256" key="12">
    <source>
        <dbReference type="SAM" id="Phobius"/>
    </source>
</evidence>
<evidence type="ECO:0000259" key="13">
    <source>
        <dbReference type="PROSITE" id="PS50111"/>
    </source>
</evidence>
<dbReference type="GO" id="GO:0006935">
    <property type="term" value="P:chemotaxis"/>
    <property type="evidence" value="ECO:0007669"/>
    <property type="project" value="UniProtKB-KW"/>
</dbReference>
<evidence type="ECO:0000256" key="1">
    <source>
        <dbReference type="ARBA" id="ARBA00004651"/>
    </source>
</evidence>
<comment type="subcellular location">
    <subcellularLocation>
        <location evidence="1">Cell membrane</location>
        <topology evidence="1">Multi-pass membrane protein</topology>
    </subcellularLocation>
</comment>
<protein>
    <submittedName>
        <fullName evidence="15">Methyl-accepting chemotaxis protein</fullName>
    </submittedName>
</protein>
<keyword evidence="8 10" id="KW-0807">Transducer</keyword>
<proteinExistence type="inferred from homology"/>
<evidence type="ECO:0000256" key="3">
    <source>
        <dbReference type="ARBA" id="ARBA00022481"/>
    </source>
</evidence>
<feature type="coiled-coil region" evidence="11">
    <location>
        <begin position="252"/>
        <end position="279"/>
    </location>
</feature>
<dbReference type="GO" id="GO:0007165">
    <property type="term" value="P:signal transduction"/>
    <property type="evidence" value="ECO:0007669"/>
    <property type="project" value="UniProtKB-KW"/>
</dbReference>
<dbReference type="SMART" id="SM00283">
    <property type="entry name" value="MA"/>
    <property type="match status" value="1"/>
</dbReference>
<evidence type="ECO:0000256" key="7">
    <source>
        <dbReference type="ARBA" id="ARBA00023136"/>
    </source>
</evidence>
<dbReference type="RefSeq" id="WP_273234717.1">
    <property type="nucleotide sequence ID" value="NZ_QFOH01000036.1"/>
</dbReference>
<evidence type="ECO:0000256" key="11">
    <source>
        <dbReference type="SAM" id="Coils"/>
    </source>
</evidence>
<dbReference type="Proteomes" id="UP000249198">
    <property type="component" value="Unassembled WGS sequence"/>
</dbReference>
<keyword evidence="2" id="KW-1003">Cell membrane</keyword>
<dbReference type="PANTHER" id="PTHR32089">
    <property type="entry name" value="METHYL-ACCEPTING CHEMOTAXIS PROTEIN MCPB"/>
    <property type="match status" value="1"/>
</dbReference>
<dbReference type="Pfam" id="PF12729">
    <property type="entry name" value="4HB_MCP_1"/>
    <property type="match status" value="1"/>
</dbReference>
<dbReference type="PROSITE" id="PS51257">
    <property type="entry name" value="PROKAR_LIPOPROTEIN"/>
    <property type="match status" value="1"/>
</dbReference>
<dbReference type="PROSITE" id="PS50885">
    <property type="entry name" value="HAMP"/>
    <property type="match status" value="1"/>
</dbReference>
<comment type="caution">
    <text evidence="15">The sequence shown here is derived from an EMBL/GenBank/DDBJ whole genome shotgun (WGS) entry which is preliminary data.</text>
</comment>
<feature type="transmembrane region" description="Helical" evidence="12">
    <location>
        <begin position="12"/>
        <end position="32"/>
    </location>
</feature>
<evidence type="ECO:0000256" key="10">
    <source>
        <dbReference type="PROSITE-ProRule" id="PRU00284"/>
    </source>
</evidence>
<keyword evidence="5 12" id="KW-0812">Transmembrane</keyword>